<comment type="subcellular location">
    <subcellularLocation>
        <location evidence="2">Membrane</location>
        <topology evidence="2">Multi-pass membrane protein</topology>
    </subcellularLocation>
    <subcellularLocation>
        <location evidence="1">Nucleus</location>
    </subcellularLocation>
</comment>
<evidence type="ECO:0000256" key="8">
    <source>
        <dbReference type="ARBA" id="ARBA00023136"/>
    </source>
</evidence>
<dbReference type="GO" id="GO:0000398">
    <property type="term" value="P:mRNA splicing, via spliceosome"/>
    <property type="evidence" value="ECO:0007669"/>
    <property type="project" value="InterPro"/>
</dbReference>
<feature type="transmembrane region" description="Helical" evidence="11">
    <location>
        <begin position="417"/>
        <end position="437"/>
    </location>
</feature>
<evidence type="ECO:0000256" key="6">
    <source>
        <dbReference type="ARBA" id="ARBA00022833"/>
    </source>
</evidence>
<dbReference type="InterPro" id="IPR003604">
    <property type="entry name" value="Matrin/U1-like-C_Znf_C2H2"/>
</dbReference>
<dbReference type="SUPFAM" id="SSF57667">
    <property type="entry name" value="beta-beta-alpha zinc fingers"/>
    <property type="match status" value="1"/>
</dbReference>
<dbReference type="GO" id="GO:0016765">
    <property type="term" value="F:transferase activity, transferring alkyl or aryl (other than methyl) groups"/>
    <property type="evidence" value="ECO:0007669"/>
    <property type="project" value="InterPro"/>
</dbReference>
<evidence type="ECO:0000256" key="2">
    <source>
        <dbReference type="ARBA" id="ARBA00004141"/>
    </source>
</evidence>
<dbReference type="PANTHER" id="PTHR45986">
    <property type="entry name" value="ZINC FINGER MATRIN-TYPE PROTEIN 2"/>
    <property type="match status" value="1"/>
</dbReference>
<keyword evidence="13" id="KW-0808">Transferase</keyword>
<keyword evidence="3 11" id="KW-0812">Transmembrane</keyword>
<keyword evidence="14" id="KW-1185">Reference proteome</keyword>
<evidence type="ECO:0000256" key="7">
    <source>
        <dbReference type="ARBA" id="ARBA00022989"/>
    </source>
</evidence>
<dbReference type="InterPro" id="IPR040107">
    <property type="entry name" value="Snu23"/>
</dbReference>
<feature type="transmembrane region" description="Helical" evidence="11">
    <location>
        <begin position="547"/>
        <end position="566"/>
    </location>
</feature>
<evidence type="ECO:0000256" key="5">
    <source>
        <dbReference type="ARBA" id="ARBA00022771"/>
    </source>
</evidence>
<feature type="transmembrane region" description="Helical" evidence="11">
    <location>
        <begin position="334"/>
        <end position="367"/>
    </location>
</feature>
<dbReference type="Pfam" id="PF12874">
    <property type="entry name" value="zf-met"/>
    <property type="match status" value="1"/>
</dbReference>
<feature type="compositionally biased region" description="Low complexity" evidence="10">
    <location>
        <begin position="226"/>
        <end position="239"/>
    </location>
</feature>
<dbReference type="EMBL" id="JAAPAO010000218">
    <property type="protein sequence ID" value="KAF4667115.1"/>
    <property type="molecule type" value="Genomic_DNA"/>
</dbReference>
<dbReference type="InterPro" id="IPR000537">
    <property type="entry name" value="UbiA_prenyltransferase"/>
</dbReference>
<keyword evidence="4" id="KW-0479">Metal-binding</keyword>
<dbReference type="SMART" id="SM00451">
    <property type="entry name" value="ZnF_U1"/>
    <property type="match status" value="1"/>
</dbReference>
<protein>
    <submittedName>
        <fullName evidence="13">Hypoxanthine-guanine phosphoribosyltransferase</fullName>
    </submittedName>
</protein>
<gene>
    <name evidence="13" type="primary">HPT1_1</name>
    <name evidence="13" type="ORF">FOL47_003716</name>
</gene>
<feature type="transmembrane region" description="Helical" evidence="11">
    <location>
        <begin position="379"/>
        <end position="397"/>
    </location>
</feature>
<evidence type="ECO:0000313" key="14">
    <source>
        <dbReference type="Proteomes" id="UP000591131"/>
    </source>
</evidence>
<feature type="compositionally biased region" description="Basic and acidic residues" evidence="10">
    <location>
        <begin position="186"/>
        <end position="197"/>
    </location>
</feature>
<evidence type="ECO:0000256" key="10">
    <source>
        <dbReference type="SAM" id="MobiDB-lite"/>
    </source>
</evidence>
<feature type="transmembrane region" description="Helical" evidence="11">
    <location>
        <begin position="520"/>
        <end position="541"/>
    </location>
</feature>
<dbReference type="Pfam" id="PF01040">
    <property type="entry name" value="UbiA"/>
    <property type="match status" value="1"/>
</dbReference>
<keyword evidence="13" id="KW-0328">Glycosyltransferase</keyword>
<proteinExistence type="predicted"/>
<evidence type="ECO:0000313" key="13">
    <source>
        <dbReference type="EMBL" id="KAF4667115.1"/>
    </source>
</evidence>
<feature type="compositionally biased region" description="Basic residues" evidence="10">
    <location>
        <begin position="198"/>
        <end position="209"/>
    </location>
</feature>
<dbReference type="OrthoDB" id="30343at2759"/>
<evidence type="ECO:0000256" key="9">
    <source>
        <dbReference type="ARBA" id="ARBA00023242"/>
    </source>
</evidence>
<dbReference type="GO" id="GO:0016757">
    <property type="term" value="F:glycosyltransferase activity"/>
    <property type="evidence" value="ECO:0007669"/>
    <property type="project" value="UniProtKB-KW"/>
</dbReference>
<dbReference type="GO" id="GO:0008270">
    <property type="term" value="F:zinc ion binding"/>
    <property type="evidence" value="ECO:0007669"/>
    <property type="project" value="UniProtKB-KW"/>
</dbReference>
<feature type="region of interest" description="Disordered" evidence="10">
    <location>
        <begin position="159"/>
        <end position="178"/>
    </location>
</feature>
<keyword evidence="6" id="KW-0862">Zinc</keyword>
<dbReference type="InterPro" id="IPR013087">
    <property type="entry name" value="Znf_C2H2_type"/>
</dbReference>
<dbReference type="GO" id="GO:0016020">
    <property type="term" value="C:membrane"/>
    <property type="evidence" value="ECO:0007669"/>
    <property type="project" value="UniProtKB-SubCell"/>
</dbReference>
<sequence>MSTRPQLPLPVKKEKTEEEKAMEAAAAKAAVTVDALGRKKWDKAFFSKKADEEQQIEALRYLKGLKRENDAPVQRAPLRQRTEVVDLEKDIGKRKLITERTVKKHQGGYWCEVCECLLKDSQAYLDHLNGRDHNRNLGMNMRVEKVSVDRVKERLEEMKRQAREKAAKSTKDDVIDREAVQERLEHIKREEEKDKQRKKEKKKLKKQKKREALYGPGFIETKQEEGAGTTEEGAAAAAESSHEELMRIMGISNFGTLWALSRPHTIKGSVAAITTGYVLMYLYSGGRKANFPAYLRILVSGVLANVFIVAINQLTDVDIDKANSKPLPIASGELLLMSTGLAIAVSFAESTVWFFTITAMCSIGYIYSVPPLRLKRHAVPAALCIVSARAILGIIGGTHAYCTAFNVTLDGATNRQMFTFCGILIVFCTTVAIMKDIPDIKGDITDNVRWGAYRMSRFCLWNLTICYTAVIGLLADDSSTSLLHAIAGVYMWGHWHLNISPGDNSDAALELVKDNYFNTLWPLFYFEFIAYPLPIVLRLLGLPPIPSWLLVVLLAVVLFNSAVAMMESAREERHRKAMSAPELSEVKADVAEVENLMKGLVGVDVPQAHAAALDLGSSHRKHHLDRAAVICAVGRALAIDEMDDGVEQMYRVAQAAELEYSALLMHSELVQNGKVTKAVKLSVLGGDWYLGSASVVLAATGIQSVVQEMSDAIAEITSYNTEMKGKPGIEAKRSTEFNRLILTHACRALGHIQELAEKEIALLGDLGSNVPFLDMDEFTDLWPQNVHSELKVDALTRLMSVLIAH</sequence>
<dbReference type="AlphaFoldDB" id="A0A7J6M6M0"/>
<keyword evidence="9" id="KW-0539">Nucleus</keyword>
<feature type="region of interest" description="Disordered" evidence="10">
    <location>
        <begin position="186"/>
        <end position="239"/>
    </location>
</feature>
<organism evidence="13 14">
    <name type="scientific">Perkinsus chesapeaki</name>
    <name type="common">Clam parasite</name>
    <name type="synonym">Perkinsus andrewsi</name>
    <dbReference type="NCBI Taxonomy" id="330153"/>
    <lineage>
        <taxon>Eukaryota</taxon>
        <taxon>Sar</taxon>
        <taxon>Alveolata</taxon>
        <taxon>Perkinsozoa</taxon>
        <taxon>Perkinsea</taxon>
        <taxon>Perkinsida</taxon>
        <taxon>Perkinsidae</taxon>
        <taxon>Perkinsus</taxon>
    </lineage>
</organism>
<evidence type="ECO:0000259" key="12">
    <source>
        <dbReference type="PROSITE" id="PS50171"/>
    </source>
</evidence>
<dbReference type="PROSITE" id="PS50171">
    <property type="entry name" value="ZF_MATRIN"/>
    <property type="match status" value="1"/>
</dbReference>
<evidence type="ECO:0000256" key="4">
    <source>
        <dbReference type="ARBA" id="ARBA00022723"/>
    </source>
</evidence>
<keyword evidence="5" id="KW-0863">Zinc-finger</keyword>
<dbReference type="Proteomes" id="UP000591131">
    <property type="component" value="Unassembled WGS sequence"/>
</dbReference>
<feature type="domain" description="Matrin-type" evidence="12">
    <location>
        <begin position="109"/>
        <end position="139"/>
    </location>
</feature>
<dbReference type="InterPro" id="IPR000690">
    <property type="entry name" value="Matrin/U1-C_Znf_C2H2"/>
</dbReference>
<evidence type="ECO:0000256" key="3">
    <source>
        <dbReference type="ARBA" id="ARBA00022692"/>
    </source>
</evidence>
<dbReference type="GO" id="GO:0005681">
    <property type="term" value="C:spliceosomal complex"/>
    <property type="evidence" value="ECO:0007669"/>
    <property type="project" value="InterPro"/>
</dbReference>
<dbReference type="InterPro" id="IPR044878">
    <property type="entry name" value="UbiA_sf"/>
</dbReference>
<keyword evidence="7 11" id="KW-1133">Transmembrane helix</keyword>
<evidence type="ECO:0000256" key="1">
    <source>
        <dbReference type="ARBA" id="ARBA00004123"/>
    </source>
</evidence>
<dbReference type="GO" id="GO:0003676">
    <property type="term" value="F:nucleic acid binding"/>
    <property type="evidence" value="ECO:0007669"/>
    <property type="project" value="InterPro"/>
</dbReference>
<name>A0A7J6M6M0_PERCH</name>
<feature type="transmembrane region" description="Helical" evidence="11">
    <location>
        <begin position="266"/>
        <end position="283"/>
    </location>
</feature>
<comment type="caution">
    <text evidence="13">The sequence shown here is derived from an EMBL/GenBank/DDBJ whole genome shotgun (WGS) entry which is preliminary data.</text>
</comment>
<evidence type="ECO:0000256" key="11">
    <source>
        <dbReference type="SAM" id="Phobius"/>
    </source>
</evidence>
<feature type="transmembrane region" description="Helical" evidence="11">
    <location>
        <begin position="458"/>
        <end position="475"/>
    </location>
</feature>
<dbReference type="GO" id="GO:0046540">
    <property type="term" value="C:U4/U6 x U5 tri-snRNP complex"/>
    <property type="evidence" value="ECO:0007669"/>
    <property type="project" value="TreeGrafter"/>
</dbReference>
<accession>A0A7J6M6M0</accession>
<dbReference type="Gene3D" id="1.10.357.140">
    <property type="entry name" value="UbiA prenyltransferase"/>
    <property type="match status" value="1"/>
</dbReference>
<reference evidence="13 14" key="1">
    <citation type="submission" date="2020-04" db="EMBL/GenBank/DDBJ databases">
        <title>Perkinsus chesapeaki whole genome sequence.</title>
        <authorList>
            <person name="Bogema D.R."/>
        </authorList>
    </citation>
    <scope>NUCLEOTIDE SEQUENCE [LARGE SCALE GENOMIC DNA]</scope>
    <source>
        <strain evidence="13">ATCC PRA-425</strain>
    </source>
</reference>
<keyword evidence="8 11" id="KW-0472">Membrane</keyword>
<dbReference type="InterPro" id="IPR036236">
    <property type="entry name" value="Znf_C2H2_sf"/>
</dbReference>
<feature type="transmembrane region" description="Helical" evidence="11">
    <location>
        <begin position="295"/>
        <end position="314"/>
    </location>
</feature>
<dbReference type="PANTHER" id="PTHR45986:SF1">
    <property type="entry name" value="ZINC FINGER MATRIN-TYPE PROTEIN 2"/>
    <property type="match status" value="1"/>
</dbReference>